<reference evidence="1 2" key="1">
    <citation type="journal article" date="2016" name="Nat. Commun.">
        <title>Ectomycorrhizal ecology is imprinted in the genome of the dominant symbiotic fungus Cenococcum geophilum.</title>
        <authorList>
            <consortium name="DOE Joint Genome Institute"/>
            <person name="Peter M."/>
            <person name="Kohler A."/>
            <person name="Ohm R.A."/>
            <person name="Kuo A."/>
            <person name="Krutzmann J."/>
            <person name="Morin E."/>
            <person name="Arend M."/>
            <person name="Barry K.W."/>
            <person name="Binder M."/>
            <person name="Choi C."/>
            <person name="Clum A."/>
            <person name="Copeland A."/>
            <person name="Grisel N."/>
            <person name="Haridas S."/>
            <person name="Kipfer T."/>
            <person name="LaButti K."/>
            <person name="Lindquist E."/>
            <person name="Lipzen A."/>
            <person name="Maire R."/>
            <person name="Meier B."/>
            <person name="Mihaltcheva S."/>
            <person name="Molinier V."/>
            <person name="Murat C."/>
            <person name="Poggeler S."/>
            <person name="Quandt C.A."/>
            <person name="Sperisen C."/>
            <person name="Tritt A."/>
            <person name="Tisserant E."/>
            <person name="Crous P.W."/>
            <person name="Henrissat B."/>
            <person name="Nehls U."/>
            <person name="Egli S."/>
            <person name="Spatafora J.W."/>
            <person name="Grigoriev I.V."/>
            <person name="Martin F.M."/>
        </authorList>
    </citation>
    <scope>NUCLEOTIDE SEQUENCE [LARGE SCALE GENOMIC DNA]</scope>
    <source>
        <strain evidence="1 2">CBS 207.34</strain>
    </source>
</reference>
<name>A0A8E2F2H2_9PEZI</name>
<sequence length="125" mass="13967">MTSRTPSSDLELLSAYTTERRPLSPLPLPFLLTFQTHVLTVLPPEWYLSLAGGSASLWLPAIIVKLPGILHPISSIGQVMFSLLVHLTISYDSAILLQPNQCLFSFASRRTPQWLWNLETRAPLV</sequence>
<dbReference type="Proteomes" id="UP000250140">
    <property type="component" value="Unassembled WGS sequence"/>
</dbReference>
<accession>A0A8E2F2H2</accession>
<organism evidence="1 2">
    <name type="scientific">Glonium stellatum</name>
    <dbReference type="NCBI Taxonomy" id="574774"/>
    <lineage>
        <taxon>Eukaryota</taxon>
        <taxon>Fungi</taxon>
        <taxon>Dikarya</taxon>
        <taxon>Ascomycota</taxon>
        <taxon>Pezizomycotina</taxon>
        <taxon>Dothideomycetes</taxon>
        <taxon>Pleosporomycetidae</taxon>
        <taxon>Gloniales</taxon>
        <taxon>Gloniaceae</taxon>
        <taxon>Glonium</taxon>
    </lineage>
</organism>
<proteinExistence type="predicted"/>
<dbReference type="AlphaFoldDB" id="A0A8E2F2H2"/>
<evidence type="ECO:0000313" key="1">
    <source>
        <dbReference type="EMBL" id="OCL09357.1"/>
    </source>
</evidence>
<protein>
    <submittedName>
        <fullName evidence="1">Uncharacterized protein</fullName>
    </submittedName>
</protein>
<keyword evidence="2" id="KW-1185">Reference proteome</keyword>
<gene>
    <name evidence="1" type="ORF">AOQ84DRAFT_23268</name>
</gene>
<dbReference type="EMBL" id="KV749463">
    <property type="protein sequence ID" value="OCL09357.1"/>
    <property type="molecule type" value="Genomic_DNA"/>
</dbReference>
<evidence type="ECO:0000313" key="2">
    <source>
        <dbReference type="Proteomes" id="UP000250140"/>
    </source>
</evidence>